<gene>
    <name evidence="1" type="ORF">AB2U05_18460</name>
</gene>
<reference evidence="1" key="1">
    <citation type="submission" date="2024-07" db="EMBL/GenBank/DDBJ databases">
        <authorList>
            <person name="Yu S.T."/>
        </authorList>
    </citation>
    <scope>NUCLEOTIDE SEQUENCE</scope>
    <source>
        <strain evidence="1">Y1</strain>
    </source>
</reference>
<accession>A0AB39TM98</accession>
<name>A0AB39TM98_9ACTN</name>
<dbReference type="EMBL" id="CP163445">
    <property type="protein sequence ID" value="XDQ80304.1"/>
    <property type="molecule type" value="Genomic_DNA"/>
</dbReference>
<dbReference type="AlphaFoldDB" id="A0AB39TM98"/>
<organism evidence="1">
    <name type="scientific">Streptomyces sp. Y1</name>
    <dbReference type="NCBI Taxonomy" id="3238634"/>
    <lineage>
        <taxon>Bacteria</taxon>
        <taxon>Bacillati</taxon>
        <taxon>Actinomycetota</taxon>
        <taxon>Actinomycetes</taxon>
        <taxon>Kitasatosporales</taxon>
        <taxon>Streptomycetaceae</taxon>
        <taxon>Streptomyces</taxon>
    </lineage>
</organism>
<protein>
    <submittedName>
        <fullName evidence="1">Uncharacterized protein</fullName>
    </submittedName>
</protein>
<evidence type="ECO:0000313" key="1">
    <source>
        <dbReference type="EMBL" id="XDQ80304.1"/>
    </source>
</evidence>
<proteinExistence type="predicted"/>
<sequence>MNTHKQVPGLGIARLDGGGLAYRLADPLTIDAVGGLARQSWCHRLEVCDASSDGRRPAQFRAICELNGEPFVLIGRIGEGA</sequence>
<dbReference type="RefSeq" id="WP_369183772.1">
    <property type="nucleotide sequence ID" value="NZ_CP163445.1"/>
</dbReference>